<organism evidence="1 2">
    <name type="scientific">Candidatus Muproteobacteria bacterium RBG_16_64_11</name>
    <dbReference type="NCBI Taxonomy" id="1817758"/>
    <lineage>
        <taxon>Bacteria</taxon>
        <taxon>Pseudomonadati</taxon>
        <taxon>Pseudomonadota</taxon>
        <taxon>Candidatus Muproteobacteria</taxon>
    </lineage>
</organism>
<dbReference type="Gene3D" id="3.20.20.140">
    <property type="entry name" value="Metal-dependent hydrolases"/>
    <property type="match status" value="1"/>
</dbReference>
<dbReference type="Proteomes" id="UP000177925">
    <property type="component" value="Unassembled WGS sequence"/>
</dbReference>
<gene>
    <name evidence="1" type="ORF">A2150_04055</name>
</gene>
<evidence type="ECO:0000313" key="2">
    <source>
        <dbReference type="Proteomes" id="UP000177925"/>
    </source>
</evidence>
<evidence type="ECO:0000313" key="1">
    <source>
        <dbReference type="EMBL" id="OGI42966.1"/>
    </source>
</evidence>
<dbReference type="SUPFAM" id="SSF51556">
    <property type="entry name" value="Metallo-dependent hydrolases"/>
    <property type="match status" value="1"/>
</dbReference>
<dbReference type="STRING" id="1817758.A2150_04055"/>
<dbReference type="InterPro" id="IPR032466">
    <property type="entry name" value="Metal_Hydrolase"/>
</dbReference>
<comment type="caution">
    <text evidence="1">The sequence shown here is derived from an EMBL/GenBank/DDBJ whole genome shotgun (WGS) entry which is preliminary data.</text>
</comment>
<dbReference type="EMBL" id="MFSS01000072">
    <property type="protein sequence ID" value="OGI42966.1"/>
    <property type="molecule type" value="Genomic_DNA"/>
</dbReference>
<evidence type="ECO:0008006" key="3">
    <source>
        <dbReference type="Google" id="ProtNLM"/>
    </source>
</evidence>
<sequence>MKRRTVLAALGLAAVGTLGWRHWPDEGLRNPCRNGPLPEALARHDLVQAAWRDIDPELFWDCHVHLSGNGEPGADTWINPEMQNWRHPVQSLQLQFYLNAACVADSEARNGAYVERLLALHGDFPAGARFVLLAFDYHHNEQGERVPALSPFYTADRYAAAVARRYPQAFEWIASVHPYRADCVPALEWAAANGARAVKWLPNVMGMDPASPLCDRFYETLARLDLPLLSHGGDEYAVQGGRRDDLGNPLRLRRALDRGVRVVVAHCASLGQSADLDRGPETPAVSNLELFARLMDEPRYRGKVFGDISAVTQHNHSDEGLIALLERADWHDRLVNGSDYPLPGVMPLFSLRHLARAGLIDAADAPVLSAVREYNPMLFDFLLKRSLRRHGRRLGPAVFESRRVFMPVVAA</sequence>
<dbReference type="AlphaFoldDB" id="A0A1F6TD20"/>
<protein>
    <recommendedName>
        <fullName evidence="3">Amidohydrolase</fullName>
    </recommendedName>
</protein>
<name>A0A1F6TD20_9PROT</name>
<accession>A0A1F6TD20</accession>
<reference evidence="1 2" key="1">
    <citation type="journal article" date="2016" name="Nat. Commun.">
        <title>Thousands of microbial genomes shed light on interconnected biogeochemical processes in an aquifer system.</title>
        <authorList>
            <person name="Anantharaman K."/>
            <person name="Brown C.T."/>
            <person name="Hug L.A."/>
            <person name="Sharon I."/>
            <person name="Castelle C.J."/>
            <person name="Probst A.J."/>
            <person name="Thomas B.C."/>
            <person name="Singh A."/>
            <person name="Wilkins M.J."/>
            <person name="Karaoz U."/>
            <person name="Brodie E.L."/>
            <person name="Williams K.H."/>
            <person name="Hubbard S.S."/>
            <person name="Banfield J.F."/>
        </authorList>
    </citation>
    <scope>NUCLEOTIDE SEQUENCE [LARGE SCALE GENOMIC DNA]</scope>
</reference>
<proteinExistence type="predicted"/>